<reference evidence="8 9" key="1">
    <citation type="submission" date="2022-04" db="EMBL/GenBank/DDBJ databases">
        <title>Gracilibacillus sp. isolated from saltern.</title>
        <authorList>
            <person name="Won M."/>
            <person name="Lee C.-M."/>
            <person name="Woen H.-Y."/>
            <person name="Kwon S.-W."/>
        </authorList>
    </citation>
    <scope>NUCLEOTIDE SEQUENCE [LARGE SCALE GENOMIC DNA]</scope>
    <source>
        <strain evidence="8 9">SSPM10-3</strain>
    </source>
</reference>
<comment type="subcellular location">
    <subcellularLocation>
        <location evidence="1">Cell membrane</location>
    </subcellularLocation>
</comment>
<keyword evidence="4 7" id="KW-1133">Transmembrane helix</keyword>
<dbReference type="RefSeq" id="WP_244745628.1">
    <property type="nucleotide sequence ID" value="NZ_CP095071.1"/>
</dbReference>
<accession>A0ABY4GMQ7</accession>
<feature type="region of interest" description="Disordered" evidence="6">
    <location>
        <begin position="1"/>
        <end position="29"/>
    </location>
</feature>
<dbReference type="Pfam" id="PF04347">
    <property type="entry name" value="FliO"/>
    <property type="match status" value="1"/>
</dbReference>
<evidence type="ECO:0000256" key="4">
    <source>
        <dbReference type="ARBA" id="ARBA00022989"/>
    </source>
</evidence>
<keyword evidence="8" id="KW-0969">Cilium</keyword>
<keyword evidence="9" id="KW-1185">Reference proteome</keyword>
<evidence type="ECO:0000256" key="1">
    <source>
        <dbReference type="ARBA" id="ARBA00004236"/>
    </source>
</evidence>
<proteinExistence type="predicted"/>
<evidence type="ECO:0000313" key="8">
    <source>
        <dbReference type="EMBL" id="UOQ85587.1"/>
    </source>
</evidence>
<evidence type="ECO:0000313" key="9">
    <source>
        <dbReference type="Proteomes" id="UP000831537"/>
    </source>
</evidence>
<protein>
    <submittedName>
        <fullName evidence="8">Flagellar biosynthetic protein FliO</fullName>
    </submittedName>
</protein>
<organism evidence="8 9">
    <name type="scientific">Gracilibacillus salinarum</name>
    <dbReference type="NCBI Taxonomy" id="2932255"/>
    <lineage>
        <taxon>Bacteria</taxon>
        <taxon>Bacillati</taxon>
        <taxon>Bacillota</taxon>
        <taxon>Bacilli</taxon>
        <taxon>Bacillales</taxon>
        <taxon>Bacillaceae</taxon>
        <taxon>Gracilibacillus</taxon>
    </lineage>
</organism>
<dbReference type="Proteomes" id="UP000831537">
    <property type="component" value="Chromosome"/>
</dbReference>
<evidence type="ECO:0000256" key="7">
    <source>
        <dbReference type="SAM" id="Phobius"/>
    </source>
</evidence>
<evidence type="ECO:0000256" key="6">
    <source>
        <dbReference type="SAM" id="MobiDB-lite"/>
    </source>
</evidence>
<evidence type="ECO:0000256" key="2">
    <source>
        <dbReference type="ARBA" id="ARBA00022475"/>
    </source>
</evidence>
<keyword evidence="8" id="KW-0282">Flagellum</keyword>
<evidence type="ECO:0000256" key="3">
    <source>
        <dbReference type="ARBA" id="ARBA00022692"/>
    </source>
</evidence>
<name>A0ABY4GMQ7_9BACI</name>
<keyword evidence="8" id="KW-0966">Cell projection</keyword>
<feature type="transmembrane region" description="Helical" evidence="7">
    <location>
        <begin position="41"/>
        <end position="62"/>
    </location>
</feature>
<gene>
    <name evidence="8" type="ORF">MUN87_01385</name>
</gene>
<feature type="region of interest" description="Disordered" evidence="6">
    <location>
        <begin position="172"/>
        <end position="191"/>
    </location>
</feature>
<evidence type="ECO:0000256" key="5">
    <source>
        <dbReference type="ARBA" id="ARBA00023136"/>
    </source>
</evidence>
<dbReference type="EMBL" id="CP095071">
    <property type="protein sequence ID" value="UOQ85587.1"/>
    <property type="molecule type" value="Genomic_DNA"/>
</dbReference>
<keyword evidence="3 7" id="KW-0812">Transmembrane</keyword>
<dbReference type="InterPro" id="IPR022781">
    <property type="entry name" value="Flagellar_biosynth_FliO"/>
</dbReference>
<sequence length="191" mass="21393">MVDDLFEQQGDQSQEQQDNSSEKAQESGSSEVEAPSLFGSFVQLLLALALVVGLIIFISKFIQKKKGFLKKHNVIENYGGITVGANKSIQTVKIGNRYYVIGVADNIELLMEITDDATIAQLETQQDEMTDSLKSMALKWRNKSPEAKKETSTDQTFSSMFHKELNTMKEGRQKLLHKLKEGKKNNDDSAD</sequence>
<feature type="compositionally biased region" description="Low complexity" evidence="6">
    <location>
        <begin position="7"/>
        <end position="19"/>
    </location>
</feature>
<keyword evidence="2" id="KW-1003">Cell membrane</keyword>
<keyword evidence="5 7" id="KW-0472">Membrane</keyword>